<dbReference type="GO" id="GO:0000981">
    <property type="term" value="F:DNA-binding transcription factor activity, RNA polymerase II-specific"/>
    <property type="evidence" value="ECO:0007669"/>
    <property type="project" value="TreeGrafter"/>
</dbReference>
<keyword evidence="2" id="KW-0677">Repeat</keyword>
<dbReference type="SUPFAM" id="SSF57667">
    <property type="entry name" value="beta-beta-alpha zinc fingers"/>
    <property type="match status" value="1"/>
</dbReference>
<dbReference type="Proteomes" id="UP000594220">
    <property type="component" value="Unplaced"/>
</dbReference>
<keyword evidence="4" id="KW-0862">Zinc</keyword>
<sequence length="92" mass="10244">RAPHRPRGGGDPAAPCERGLRKLRDLLVLRRAPARLRPTICGECGKGFSRSSDLVRHQITHTGEKPYRCTACGKGFSQHSNLLRRHQKLHAA</sequence>
<protein>
    <recommendedName>
        <fullName evidence="6">C2H2-type domain-containing protein</fullName>
    </recommendedName>
</protein>
<organism evidence="7 8">
    <name type="scientific">Crocodylus porosus</name>
    <name type="common">Saltwater crocodile</name>
    <name type="synonym">Estuarine crocodile</name>
    <dbReference type="NCBI Taxonomy" id="8502"/>
    <lineage>
        <taxon>Eukaryota</taxon>
        <taxon>Metazoa</taxon>
        <taxon>Chordata</taxon>
        <taxon>Craniata</taxon>
        <taxon>Vertebrata</taxon>
        <taxon>Euteleostomi</taxon>
        <taxon>Archelosauria</taxon>
        <taxon>Archosauria</taxon>
        <taxon>Crocodylia</taxon>
        <taxon>Longirostres</taxon>
        <taxon>Crocodylidae</taxon>
        <taxon>Crocodylus</taxon>
    </lineage>
</organism>
<dbReference type="AlphaFoldDB" id="A0A7M4EKS3"/>
<dbReference type="PANTHER" id="PTHR23226">
    <property type="entry name" value="ZINC FINGER AND SCAN DOMAIN-CONTAINING"/>
    <property type="match status" value="1"/>
</dbReference>
<name>A0A7M4EKS3_CROPO</name>
<keyword evidence="8" id="KW-1185">Reference proteome</keyword>
<reference evidence="7" key="1">
    <citation type="submission" date="2025-08" db="UniProtKB">
        <authorList>
            <consortium name="Ensembl"/>
        </authorList>
    </citation>
    <scope>IDENTIFICATION</scope>
</reference>
<feature type="domain" description="C2H2-type" evidence="6">
    <location>
        <begin position="67"/>
        <end position="92"/>
    </location>
</feature>
<evidence type="ECO:0000313" key="8">
    <source>
        <dbReference type="Proteomes" id="UP000594220"/>
    </source>
</evidence>
<dbReference type="PANTHER" id="PTHR23226:SF377">
    <property type="entry name" value="ZINC FINGER AND SCAN DOMAIN-CONTAINING PROTEIN 20"/>
    <property type="match status" value="1"/>
</dbReference>
<dbReference type="OMA" id="APCERGL"/>
<dbReference type="GO" id="GO:0008270">
    <property type="term" value="F:zinc ion binding"/>
    <property type="evidence" value="ECO:0007669"/>
    <property type="project" value="UniProtKB-KW"/>
</dbReference>
<evidence type="ECO:0000313" key="7">
    <source>
        <dbReference type="Ensembl" id="ENSCPRP00005010624.1"/>
    </source>
</evidence>
<keyword evidence="1" id="KW-0479">Metal-binding</keyword>
<dbReference type="Gene3D" id="3.30.160.60">
    <property type="entry name" value="Classic Zinc Finger"/>
    <property type="match status" value="2"/>
</dbReference>
<dbReference type="Ensembl" id="ENSCPRT00005012519.1">
    <property type="protein sequence ID" value="ENSCPRP00005010624.1"/>
    <property type="gene ID" value="ENSCPRG00005007580.1"/>
</dbReference>
<dbReference type="GeneTree" id="ENSGT01150000286934"/>
<accession>A0A7M4EKS3</accession>
<reference evidence="7" key="2">
    <citation type="submission" date="2025-09" db="UniProtKB">
        <authorList>
            <consortium name="Ensembl"/>
        </authorList>
    </citation>
    <scope>IDENTIFICATION</scope>
</reference>
<feature type="domain" description="C2H2-type" evidence="6">
    <location>
        <begin position="39"/>
        <end position="66"/>
    </location>
</feature>
<proteinExistence type="predicted"/>
<dbReference type="SMART" id="SM00355">
    <property type="entry name" value="ZnF_C2H2"/>
    <property type="match status" value="2"/>
</dbReference>
<dbReference type="Pfam" id="PF00096">
    <property type="entry name" value="zf-C2H2"/>
    <property type="match status" value="1"/>
</dbReference>
<evidence type="ECO:0000256" key="4">
    <source>
        <dbReference type="ARBA" id="ARBA00022833"/>
    </source>
</evidence>
<evidence type="ECO:0000256" key="2">
    <source>
        <dbReference type="ARBA" id="ARBA00022737"/>
    </source>
</evidence>
<dbReference type="GO" id="GO:0000978">
    <property type="term" value="F:RNA polymerase II cis-regulatory region sequence-specific DNA binding"/>
    <property type="evidence" value="ECO:0007669"/>
    <property type="project" value="TreeGrafter"/>
</dbReference>
<dbReference type="FunFam" id="3.30.160.60:FF:000295">
    <property type="entry name" value="zinc finger protein 19"/>
    <property type="match status" value="1"/>
</dbReference>
<evidence type="ECO:0000256" key="3">
    <source>
        <dbReference type="ARBA" id="ARBA00022771"/>
    </source>
</evidence>
<dbReference type="InterPro" id="IPR036236">
    <property type="entry name" value="Znf_C2H2_sf"/>
</dbReference>
<evidence type="ECO:0000259" key="6">
    <source>
        <dbReference type="PROSITE" id="PS50157"/>
    </source>
</evidence>
<dbReference type="FunFam" id="3.30.160.60:FF:000336">
    <property type="entry name" value="zinc finger protein 768"/>
    <property type="match status" value="1"/>
</dbReference>
<evidence type="ECO:0000256" key="1">
    <source>
        <dbReference type="ARBA" id="ARBA00022723"/>
    </source>
</evidence>
<dbReference type="PROSITE" id="PS50157">
    <property type="entry name" value="ZINC_FINGER_C2H2_2"/>
    <property type="match status" value="2"/>
</dbReference>
<keyword evidence="3 5" id="KW-0863">Zinc-finger</keyword>
<evidence type="ECO:0000256" key="5">
    <source>
        <dbReference type="PROSITE-ProRule" id="PRU00042"/>
    </source>
</evidence>
<dbReference type="InterPro" id="IPR013087">
    <property type="entry name" value="Znf_C2H2_type"/>
</dbReference>
<dbReference type="PROSITE" id="PS00028">
    <property type="entry name" value="ZINC_FINGER_C2H2_1"/>
    <property type="match status" value="1"/>
</dbReference>